<reference evidence="1" key="1">
    <citation type="submission" date="2015-06" db="EMBL/GenBank/DDBJ databases">
        <authorList>
            <person name="Hoefler B.C."/>
            <person name="Straight P.D."/>
        </authorList>
    </citation>
    <scope>NUCLEOTIDE SEQUENCE</scope>
</reference>
<proteinExistence type="predicted"/>
<feature type="non-terminal residue" evidence="1">
    <location>
        <position position="1"/>
    </location>
</feature>
<dbReference type="AlphaFoldDB" id="A0A0K8VAY9"/>
<gene>
    <name evidence="1" type="ORF">c1_g1_i1</name>
</gene>
<sequence>LKELKRFFRNFHIQAYHQEPKTFLLLSRMPILMLRIITFPLATLQSSFIIGSFLVSHSPHLLVDLLVCAMTKANANVNGSVSIASTSVIYGARGCWLQQHDHIVVDNQAATDVSR</sequence>
<dbReference type="EMBL" id="GDHF01016271">
    <property type="protein sequence ID" value="JAI36043.1"/>
    <property type="molecule type" value="Transcribed_RNA"/>
</dbReference>
<organism evidence="1">
    <name type="scientific">Bactrocera latifrons</name>
    <name type="common">Malaysian fruit fly</name>
    <name type="synonym">Chaetodacus latifrons</name>
    <dbReference type="NCBI Taxonomy" id="174628"/>
    <lineage>
        <taxon>Eukaryota</taxon>
        <taxon>Metazoa</taxon>
        <taxon>Ecdysozoa</taxon>
        <taxon>Arthropoda</taxon>
        <taxon>Hexapoda</taxon>
        <taxon>Insecta</taxon>
        <taxon>Pterygota</taxon>
        <taxon>Neoptera</taxon>
        <taxon>Endopterygota</taxon>
        <taxon>Diptera</taxon>
        <taxon>Brachycera</taxon>
        <taxon>Muscomorpha</taxon>
        <taxon>Tephritoidea</taxon>
        <taxon>Tephritidae</taxon>
        <taxon>Bactrocera</taxon>
        <taxon>Bactrocera</taxon>
    </lineage>
</organism>
<protein>
    <submittedName>
        <fullName evidence="1">Uncharacterized protein</fullName>
    </submittedName>
</protein>
<evidence type="ECO:0000313" key="1">
    <source>
        <dbReference type="EMBL" id="JAI36043.1"/>
    </source>
</evidence>
<accession>A0A0K8VAY9</accession>
<name>A0A0K8VAY9_BACLA</name>